<dbReference type="PANTHER" id="PTHR21661:SF35">
    <property type="entry name" value="EPOXIDE HYDROLASE"/>
    <property type="match status" value="1"/>
</dbReference>
<comment type="similarity">
    <text evidence="1">Belongs to the peptidase S33 family.</text>
</comment>
<dbReference type="InterPro" id="IPR016292">
    <property type="entry name" value="Epoxide_hydrolase"/>
</dbReference>
<feature type="active site" description="Nucleophile" evidence="4">
    <location>
        <position position="179"/>
    </location>
</feature>
<dbReference type="PRINTS" id="PR00412">
    <property type="entry name" value="EPOXHYDRLASE"/>
</dbReference>
<dbReference type="GO" id="GO:0004301">
    <property type="term" value="F:epoxide hydrolase activity"/>
    <property type="evidence" value="ECO:0007669"/>
    <property type="project" value="TreeGrafter"/>
</dbReference>
<evidence type="ECO:0000256" key="1">
    <source>
        <dbReference type="ARBA" id="ARBA00010088"/>
    </source>
</evidence>
<dbReference type="AlphaFoldDB" id="A0A561T331"/>
<dbReference type="PIRSF" id="PIRSF001112">
    <property type="entry name" value="Epoxide_hydrolase"/>
    <property type="match status" value="1"/>
</dbReference>
<comment type="caution">
    <text evidence="6">The sequence shown here is derived from an EMBL/GenBank/DDBJ whole genome shotgun (WGS) entry which is preliminary data.</text>
</comment>
<keyword evidence="2" id="KW-0058">Aromatic hydrocarbons catabolism</keyword>
<organism evidence="6 7">
    <name type="scientific">Pseudonocardia hierapolitana</name>
    <dbReference type="NCBI Taxonomy" id="1128676"/>
    <lineage>
        <taxon>Bacteria</taxon>
        <taxon>Bacillati</taxon>
        <taxon>Actinomycetota</taxon>
        <taxon>Actinomycetes</taxon>
        <taxon>Pseudonocardiales</taxon>
        <taxon>Pseudonocardiaceae</taxon>
        <taxon>Pseudonocardia</taxon>
    </lineage>
</organism>
<dbReference type="Proteomes" id="UP000321261">
    <property type="component" value="Unassembled WGS sequence"/>
</dbReference>
<proteinExistence type="inferred from homology"/>
<dbReference type="Pfam" id="PF06441">
    <property type="entry name" value="EHN"/>
    <property type="match status" value="1"/>
</dbReference>
<evidence type="ECO:0000256" key="4">
    <source>
        <dbReference type="PIRSR" id="PIRSR001112-1"/>
    </source>
</evidence>
<dbReference type="SUPFAM" id="SSF53474">
    <property type="entry name" value="alpha/beta-Hydrolases"/>
    <property type="match status" value="1"/>
</dbReference>
<dbReference type="Gene3D" id="3.40.50.1820">
    <property type="entry name" value="alpha/beta hydrolase"/>
    <property type="match status" value="1"/>
</dbReference>
<feature type="active site" description="Proton acceptor" evidence="4">
    <location>
        <position position="368"/>
    </location>
</feature>
<evidence type="ECO:0000313" key="7">
    <source>
        <dbReference type="Proteomes" id="UP000321261"/>
    </source>
</evidence>
<name>A0A561T331_9PSEU</name>
<evidence type="ECO:0000256" key="3">
    <source>
        <dbReference type="ARBA" id="ARBA00022801"/>
    </source>
</evidence>
<feature type="active site" description="Proton donor" evidence="4">
    <location>
        <position position="311"/>
    </location>
</feature>
<dbReference type="EMBL" id="VIWU01000001">
    <property type="protein sequence ID" value="TWF81515.1"/>
    <property type="molecule type" value="Genomic_DNA"/>
</dbReference>
<dbReference type="InterPro" id="IPR010497">
    <property type="entry name" value="Epoxide_hydro_N"/>
</dbReference>
<dbReference type="OrthoDB" id="27092at2"/>
<keyword evidence="7" id="KW-1185">Reference proteome</keyword>
<gene>
    <name evidence="6" type="ORF">FHX44_117460</name>
</gene>
<evidence type="ECO:0000256" key="2">
    <source>
        <dbReference type="ARBA" id="ARBA00022797"/>
    </source>
</evidence>
<evidence type="ECO:0000259" key="5">
    <source>
        <dbReference type="Pfam" id="PF06441"/>
    </source>
</evidence>
<protein>
    <submittedName>
        <fullName evidence="6">Pimeloyl-ACP methyl ester carboxylesterase</fullName>
    </submittedName>
</protein>
<dbReference type="RefSeq" id="WP_147259993.1">
    <property type="nucleotide sequence ID" value="NZ_VIWU01000001.1"/>
</dbReference>
<dbReference type="GO" id="GO:0097176">
    <property type="term" value="P:epoxide metabolic process"/>
    <property type="evidence" value="ECO:0007669"/>
    <property type="project" value="TreeGrafter"/>
</dbReference>
<dbReference type="PANTHER" id="PTHR21661">
    <property type="entry name" value="EPOXIDE HYDROLASE 1-RELATED"/>
    <property type="match status" value="1"/>
</dbReference>
<keyword evidence="3" id="KW-0378">Hydrolase</keyword>
<dbReference type="InterPro" id="IPR000639">
    <property type="entry name" value="Epox_hydrolase-like"/>
</dbReference>
<sequence>MTEIKPFRIDIPQADLDDLHDRLARTRWPHEIAGVGWERGIPLDYLRKLAAYWRDGFDWRAQEAQLNEIPQFTTEIDGQRIHFLHVRSPEPGARPLVLTHGWPSSPVEFLRVIGPLTDPRTHGGDPAQAFHVVIPSLPGYGFSTPMRETGWGNLFRVAQAWSELMTRLGYHRYAVHGTDAGSGLAFLLGMVDAARVIGVHVSGTAAAFPFGPPIELDGLEGTDRARAEQFNRIQQDGLGYLHIQATRPQTIGYGLHDSPVAQLAWIAEKFRDWTDPARDLPEDAVDLDQLLTTISIFWFTGAGASAAHAVYEGMQAYREIAGAQGSDQDWPAGPPTGYAVFAGDTAIRGLADPAGRVTHWSEFDRGGHFPAMEVPDLLAGDLRTFFAPLS</sequence>
<reference evidence="6 7" key="1">
    <citation type="submission" date="2019-06" db="EMBL/GenBank/DDBJ databases">
        <title>Sequencing the genomes of 1000 actinobacteria strains.</title>
        <authorList>
            <person name="Klenk H.-P."/>
        </authorList>
    </citation>
    <scope>NUCLEOTIDE SEQUENCE [LARGE SCALE GENOMIC DNA]</scope>
    <source>
        <strain evidence="6 7">DSM 45671</strain>
    </source>
</reference>
<accession>A0A561T331</accession>
<evidence type="ECO:0000313" key="6">
    <source>
        <dbReference type="EMBL" id="TWF81515.1"/>
    </source>
</evidence>
<dbReference type="InterPro" id="IPR029058">
    <property type="entry name" value="AB_hydrolase_fold"/>
</dbReference>
<feature type="domain" description="Epoxide hydrolase N-terminal" evidence="5">
    <location>
        <begin position="4"/>
        <end position="109"/>
    </location>
</feature>